<protein>
    <submittedName>
        <fullName evidence="1">Uncharacterized protein</fullName>
    </submittedName>
</protein>
<evidence type="ECO:0000313" key="1">
    <source>
        <dbReference type="EMBL" id="KAJ0180174.1"/>
    </source>
</evidence>
<dbReference type="EMBL" id="CM034393">
    <property type="protein sequence ID" value="KAJ0180174.1"/>
    <property type="molecule type" value="Genomic_DNA"/>
</dbReference>
<sequence>MASKVNVLSLILLLIISSAVSAPTDTEQVEVQKREDLSSPEKEDLKASASHWGGHLGGWGGHYGGHWGGHYGGHWPYYGSYWGWPSYGYGYWPYGGYYGHHGYWW</sequence>
<organism evidence="1 2">
    <name type="scientific">Dendrolimus kikuchii</name>
    <dbReference type="NCBI Taxonomy" id="765133"/>
    <lineage>
        <taxon>Eukaryota</taxon>
        <taxon>Metazoa</taxon>
        <taxon>Ecdysozoa</taxon>
        <taxon>Arthropoda</taxon>
        <taxon>Hexapoda</taxon>
        <taxon>Insecta</taxon>
        <taxon>Pterygota</taxon>
        <taxon>Neoptera</taxon>
        <taxon>Endopterygota</taxon>
        <taxon>Lepidoptera</taxon>
        <taxon>Glossata</taxon>
        <taxon>Ditrysia</taxon>
        <taxon>Bombycoidea</taxon>
        <taxon>Lasiocampidae</taxon>
        <taxon>Dendrolimus</taxon>
    </lineage>
</organism>
<evidence type="ECO:0000313" key="2">
    <source>
        <dbReference type="Proteomes" id="UP000824533"/>
    </source>
</evidence>
<dbReference type="Proteomes" id="UP000824533">
    <property type="component" value="Linkage Group LG07"/>
</dbReference>
<keyword evidence="2" id="KW-1185">Reference proteome</keyword>
<reference evidence="1 2" key="1">
    <citation type="journal article" date="2021" name="Front. Genet.">
        <title>Chromosome-Level Genome Assembly Reveals Significant Gene Expansion in the Toll and IMD Signaling Pathways of Dendrolimus kikuchii.</title>
        <authorList>
            <person name="Zhou J."/>
            <person name="Wu P."/>
            <person name="Xiong Z."/>
            <person name="Liu N."/>
            <person name="Zhao N."/>
            <person name="Ji M."/>
            <person name="Qiu Y."/>
            <person name="Yang B."/>
        </authorList>
    </citation>
    <scope>NUCLEOTIDE SEQUENCE [LARGE SCALE GENOMIC DNA]</scope>
    <source>
        <strain evidence="1">Ann1</strain>
    </source>
</reference>
<gene>
    <name evidence="1" type="ORF">K1T71_004765</name>
</gene>
<accession>A0ACC1D8U7</accession>
<proteinExistence type="predicted"/>
<comment type="caution">
    <text evidence="1">The sequence shown here is derived from an EMBL/GenBank/DDBJ whole genome shotgun (WGS) entry which is preliminary data.</text>
</comment>
<name>A0ACC1D8U7_9NEOP</name>